<name>A0AAV4FKU1_9GAST</name>
<evidence type="ECO:0000259" key="1">
    <source>
        <dbReference type="PROSITE" id="PS50878"/>
    </source>
</evidence>
<organism evidence="2 3">
    <name type="scientific">Elysia marginata</name>
    <dbReference type="NCBI Taxonomy" id="1093978"/>
    <lineage>
        <taxon>Eukaryota</taxon>
        <taxon>Metazoa</taxon>
        <taxon>Spiralia</taxon>
        <taxon>Lophotrochozoa</taxon>
        <taxon>Mollusca</taxon>
        <taxon>Gastropoda</taxon>
        <taxon>Heterobranchia</taxon>
        <taxon>Euthyneura</taxon>
        <taxon>Panpulmonata</taxon>
        <taxon>Sacoglossa</taxon>
        <taxon>Placobranchoidea</taxon>
        <taxon>Plakobranchidae</taxon>
        <taxon>Elysia</taxon>
    </lineage>
</organism>
<dbReference type="Pfam" id="PF00078">
    <property type="entry name" value="RVT_1"/>
    <property type="match status" value="1"/>
</dbReference>
<comment type="caution">
    <text evidence="2">The sequence shown here is derived from an EMBL/GenBank/DDBJ whole genome shotgun (WGS) entry which is preliminary data.</text>
</comment>
<dbReference type="Proteomes" id="UP000762676">
    <property type="component" value="Unassembled WGS sequence"/>
</dbReference>
<dbReference type="PANTHER" id="PTHR47027">
    <property type="entry name" value="REVERSE TRANSCRIPTASE DOMAIN-CONTAINING PROTEIN"/>
    <property type="match status" value="1"/>
</dbReference>
<dbReference type="PROSITE" id="PS50878">
    <property type="entry name" value="RT_POL"/>
    <property type="match status" value="1"/>
</dbReference>
<dbReference type="EMBL" id="BMAT01007900">
    <property type="protein sequence ID" value="GFR73888.1"/>
    <property type="molecule type" value="Genomic_DNA"/>
</dbReference>
<protein>
    <submittedName>
        <fullName evidence="2">Retrovirus-related Pol polyprotein LINE-1</fullName>
    </submittedName>
</protein>
<feature type="domain" description="Reverse transcriptase" evidence="1">
    <location>
        <begin position="1"/>
        <end position="167"/>
    </location>
</feature>
<accession>A0AAV4FKU1</accession>
<evidence type="ECO:0000313" key="2">
    <source>
        <dbReference type="EMBL" id="GFR73888.1"/>
    </source>
</evidence>
<dbReference type="PANTHER" id="PTHR47027:SF8">
    <property type="entry name" value="RIBONUCLEASE H"/>
    <property type="match status" value="1"/>
</dbReference>
<keyword evidence="3" id="KW-1185">Reference proteome</keyword>
<dbReference type="InterPro" id="IPR000477">
    <property type="entry name" value="RT_dom"/>
</dbReference>
<reference evidence="2 3" key="1">
    <citation type="journal article" date="2021" name="Elife">
        <title>Chloroplast acquisition without the gene transfer in kleptoplastic sea slugs, Plakobranchus ocellatus.</title>
        <authorList>
            <person name="Maeda T."/>
            <person name="Takahashi S."/>
            <person name="Yoshida T."/>
            <person name="Shimamura S."/>
            <person name="Takaki Y."/>
            <person name="Nagai Y."/>
            <person name="Toyoda A."/>
            <person name="Suzuki Y."/>
            <person name="Arimoto A."/>
            <person name="Ishii H."/>
            <person name="Satoh N."/>
            <person name="Nishiyama T."/>
            <person name="Hasebe M."/>
            <person name="Maruyama T."/>
            <person name="Minagawa J."/>
            <person name="Obokata J."/>
            <person name="Shigenobu S."/>
        </authorList>
    </citation>
    <scope>NUCLEOTIDE SEQUENCE [LARGE SCALE GENOMIC DNA]</scope>
</reference>
<gene>
    <name evidence="2" type="ORF">ElyMa_003880000</name>
</gene>
<dbReference type="InterPro" id="IPR043502">
    <property type="entry name" value="DNA/RNA_pol_sf"/>
</dbReference>
<proteinExistence type="predicted"/>
<dbReference type="AlphaFoldDB" id="A0AAV4FKU1"/>
<dbReference type="SUPFAM" id="SSF56672">
    <property type="entry name" value="DNA/RNA polymerases"/>
    <property type="match status" value="1"/>
</dbReference>
<sequence length="167" mass="19601">MRVRNKIRPEIGDTMCGFVQGKGTTNAVYMLRMIIERAWKCRRTYTCFIDYTKAFDRVKHWEMIKQLKQLHVDGKDLRIIKNICWQQTAAVRIENETSPFQMIKRGVRQGCVLSPDLFNLYSETILRNLDEYPGIRKGGRMINNLRYADDTVGGRMINNLRYADDTV</sequence>
<evidence type="ECO:0000313" key="3">
    <source>
        <dbReference type="Proteomes" id="UP000762676"/>
    </source>
</evidence>